<dbReference type="PRINTS" id="PR00702">
    <property type="entry name" value="ACRIFLAVINRP"/>
</dbReference>
<keyword evidence="4" id="KW-1185">Reference proteome</keyword>
<evidence type="ECO:0000313" key="3">
    <source>
        <dbReference type="EMBL" id="KAB7705314.1"/>
    </source>
</evidence>
<dbReference type="EMBL" id="WEIO01000009">
    <property type="protein sequence ID" value="KAB7705314.1"/>
    <property type="molecule type" value="Genomic_DNA"/>
</dbReference>
<dbReference type="GO" id="GO:0005886">
    <property type="term" value="C:plasma membrane"/>
    <property type="evidence" value="ECO:0007669"/>
    <property type="project" value="TreeGrafter"/>
</dbReference>
<comment type="caution">
    <text evidence="3">The sequence shown here is derived from an EMBL/GenBank/DDBJ whole genome shotgun (WGS) entry which is preliminary data.</text>
</comment>
<feature type="transmembrane region" description="Helical" evidence="2">
    <location>
        <begin position="831"/>
        <end position="849"/>
    </location>
</feature>
<organism evidence="3 4">
    <name type="scientific">Bacillus aerolatus</name>
    <dbReference type="NCBI Taxonomy" id="2653354"/>
    <lineage>
        <taxon>Bacteria</taxon>
        <taxon>Bacillati</taxon>
        <taxon>Bacillota</taxon>
        <taxon>Bacilli</taxon>
        <taxon>Bacillales</taxon>
        <taxon>Bacillaceae</taxon>
        <taxon>Bacillus</taxon>
    </lineage>
</organism>
<dbReference type="GO" id="GO:0042910">
    <property type="term" value="F:xenobiotic transmembrane transporter activity"/>
    <property type="evidence" value="ECO:0007669"/>
    <property type="project" value="TreeGrafter"/>
</dbReference>
<dbReference type="InterPro" id="IPR027463">
    <property type="entry name" value="AcrB_DN_DC_subdom"/>
</dbReference>
<feature type="transmembrane region" description="Helical" evidence="2">
    <location>
        <begin position="427"/>
        <end position="449"/>
    </location>
</feature>
<accession>A0A6I1FI32</accession>
<feature type="transmembrane region" description="Helical" evidence="2">
    <location>
        <begin position="330"/>
        <end position="349"/>
    </location>
</feature>
<feature type="transmembrane region" description="Helical" evidence="2">
    <location>
        <begin position="936"/>
        <end position="955"/>
    </location>
</feature>
<dbReference type="Gene3D" id="3.30.70.1320">
    <property type="entry name" value="Multidrug efflux transporter AcrB pore domain like"/>
    <property type="match status" value="1"/>
</dbReference>
<feature type="transmembrane region" description="Helical" evidence="2">
    <location>
        <begin position="12"/>
        <end position="30"/>
    </location>
</feature>
<feature type="transmembrane region" description="Helical" evidence="2">
    <location>
        <begin position="861"/>
        <end position="881"/>
    </location>
</feature>
<dbReference type="PANTHER" id="PTHR32063:SF0">
    <property type="entry name" value="SWARMING MOTILITY PROTEIN SWRC"/>
    <property type="match status" value="1"/>
</dbReference>
<dbReference type="PANTHER" id="PTHR32063">
    <property type="match status" value="1"/>
</dbReference>
<evidence type="ECO:0000256" key="2">
    <source>
        <dbReference type="SAM" id="Phobius"/>
    </source>
</evidence>
<dbReference type="InterPro" id="IPR001036">
    <property type="entry name" value="Acrflvin-R"/>
</dbReference>
<sequence>MKLMKFIVQRKILVGLMVALVVMIGSYSVFNLDKELMPSIGMDGAYVEISAGEMAAIEVERTITTPLEQKIEGIDGVESIHSTTNIGRSSLQITFERGRGEELYKEVESIVNSSKAEMSGITDVAAGQYGASQNYEFFMDVSGGNMDKISSFAKNVLEPRLEALPEVRDVSLAGILEHEVTIEFDREEMTKNGLDVMQVVQAIEQVNNEATLGELSNDKESPSLRWSTKLENLDDVKNIKVPSQTGFIELKDVADVSLQPLENSSFVWKNGTKDFIFVQVGRVSGVTQIEMAEAVRAEIENIRKENLVKGFELNEMVAQADYVKESINGVTNNILIGGIIAIAVLLLFLRNLRATFIIGLSIPTSALLTFAAMWMFDYSFNILTLIGLGLGIGMMVDSSIVILESIYRKKEQGLTKFDAVLEGTKEVAAAVIASMLTTIVVFLPIGLIGGEMGQFMIMLSAVVAITLISSVIVAFTLIPSLSEKFLKLQQPKKSRKEGAFLRGYSRAVSWTIKKKRHSFAVIVLFSMMFIGSLLLVTKIPMTIMPDMFNRYTELMVDLETGLSIEEKEELAQEINETLYSIEDVESNYVMDNGGMFYTIINMTKGNDIKREQKEINEEILKSLRKLQETQPIENVQSVMSGGGSSPVQVNIKGESFDQLQTIADGFIKELQAVDGIVGVTNSMERTSQEQVVVLKQEEIEKAGLSQLQIKQFMEQAFLQTPVGEMTINDENVPLAIKWAEETNTKASLLNLKVPVRDGEQKLSTFIELKSVDTPNEISHVDGERLISISADIEGKDLGAVNRDVQKLIEDFEAPTGYTVAVAGDLEQQQELIMDMVFVLAIALFLVYLVMAVQFNHLGHPFIVMSVIPMTIVGVILGLFITQMELNLMSGMGIVMLIGIVLNNAILLIDRTNQLRKEGSSVEHALVEAGRNRIRPIFMTTLTTAGGMLPLALASGTSGNYQAPLATVIISGLMFATFITLLLIPAVYYLFTTSRFRFDRLRKKGKKARAEVSAVPENVS</sequence>
<dbReference type="Gene3D" id="3.30.2090.10">
    <property type="entry name" value="Multidrug efflux transporter AcrB TolC docking domain, DN and DC subdomains"/>
    <property type="match status" value="2"/>
</dbReference>
<keyword evidence="2" id="KW-1133">Transmembrane helix</keyword>
<dbReference type="Gene3D" id="3.30.70.1430">
    <property type="entry name" value="Multidrug efflux transporter AcrB pore domain"/>
    <property type="match status" value="2"/>
</dbReference>
<evidence type="ECO:0000313" key="4">
    <source>
        <dbReference type="Proteomes" id="UP000429595"/>
    </source>
</evidence>
<protein>
    <submittedName>
        <fullName evidence="3">MMPL family transporter</fullName>
    </submittedName>
</protein>
<dbReference type="Proteomes" id="UP000429595">
    <property type="component" value="Unassembled WGS sequence"/>
</dbReference>
<feature type="coiled-coil region" evidence="1">
    <location>
        <begin position="567"/>
        <end position="629"/>
    </location>
</feature>
<keyword evidence="2" id="KW-0472">Membrane</keyword>
<proteinExistence type="predicted"/>
<dbReference type="Gene3D" id="1.20.1640.10">
    <property type="entry name" value="Multidrug efflux transporter AcrB transmembrane domain"/>
    <property type="match status" value="2"/>
</dbReference>
<feature type="transmembrane region" description="Helical" evidence="2">
    <location>
        <begin position="455"/>
        <end position="478"/>
    </location>
</feature>
<keyword evidence="1" id="KW-0175">Coiled coil</keyword>
<reference evidence="3 4" key="1">
    <citation type="submission" date="2019-10" db="EMBL/GenBank/DDBJ databases">
        <title>Bacillus aerolatum sp. nov., isolated from bioaerosol of sport playgrounds.</title>
        <authorList>
            <person name="Chen P."/>
            <person name="Zhang G."/>
        </authorList>
    </citation>
    <scope>NUCLEOTIDE SEQUENCE [LARGE SCALE GENOMIC DNA]</scope>
    <source>
        <strain evidence="3 4">CX253</strain>
    </source>
</reference>
<dbReference type="SUPFAM" id="SSF82714">
    <property type="entry name" value="Multidrug efflux transporter AcrB TolC docking domain, DN and DC subdomains"/>
    <property type="match status" value="1"/>
</dbReference>
<feature type="transmembrane region" description="Helical" evidence="2">
    <location>
        <begin position="887"/>
        <end position="908"/>
    </location>
</feature>
<evidence type="ECO:0000256" key="1">
    <source>
        <dbReference type="SAM" id="Coils"/>
    </source>
</evidence>
<feature type="transmembrane region" description="Helical" evidence="2">
    <location>
        <begin position="967"/>
        <end position="990"/>
    </location>
</feature>
<dbReference type="AlphaFoldDB" id="A0A6I1FI32"/>
<feature type="transmembrane region" description="Helical" evidence="2">
    <location>
        <begin position="382"/>
        <end position="406"/>
    </location>
</feature>
<name>A0A6I1FI32_9BACI</name>
<dbReference type="Pfam" id="PF00873">
    <property type="entry name" value="ACR_tran"/>
    <property type="match status" value="1"/>
</dbReference>
<dbReference type="SUPFAM" id="SSF82693">
    <property type="entry name" value="Multidrug efflux transporter AcrB pore domain, PN1, PN2, PC1 and PC2 subdomains"/>
    <property type="match status" value="2"/>
</dbReference>
<gene>
    <name evidence="3" type="ORF">F9802_14530</name>
</gene>
<feature type="transmembrane region" description="Helical" evidence="2">
    <location>
        <begin position="519"/>
        <end position="537"/>
    </location>
</feature>
<dbReference type="SUPFAM" id="SSF82866">
    <property type="entry name" value="Multidrug efflux transporter AcrB transmembrane domain"/>
    <property type="match status" value="2"/>
</dbReference>
<dbReference type="Gene3D" id="3.30.70.1440">
    <property type="entry name" value="Multidrug efflux transporter AcrB pore domain"/>
    <property type="match status" value="1"/>
</dbReference>
<keyword evidence="2" id="KW-0812">Transmembrane</keyword>
<feature type="transmembrane region" description="Helical" evidence="2">
    <location>
        <begin position="356"/>
        <end position="376"/>
    </location>
</feature>